<accession>A0A2N9GP95</accession>
<dbReference type="AlphaFoldDB" id="A0A2N9GP95"/>
<gene>
    <name evidence="3" type="ORF">FSB_LOCUS29160</name>
</gene>
<name>A0A2N9GP95_FAGSY</name>
<dbReference type="Pfam" id="PF13456">
    <property type="entry name" value="RVT_3"/>
    <property type="match status" value="1"/>
</dbReference>
<dbReference type="InterPro" id="IPR002156">
    <property type="entry name" value="RNaseH_domain"/>
</dbReference>
<sequence length="548" mass="63810">MRKLERDVKYLGAPLLPLENFNYLVQQVDRRLTGWKMKTLSWAGRNTLIKSVVQVVPTFSMSAFDVPKPTCDRMDKAIRRFWWKGDNASKKYMAWKNWKDLCSPKAEGGLGALKLMHKTVKIQIQSKGWMVEYRKSLSSFTWRGIWRGIEKAREVLKKRACYAVGNGHKVRVWEDLWIPWLENFKPRPKNNLVEQQSLVVSQLIDGERGCWDLAKLKELFDEESCYAILAIPLSLRNIQDKMMWVANPHGMFTVKLAYFLQQVVLSSPERSVWRRLWRLRMYERYKMKLWRIAHNILPTRSRLKELGLTQEGECPFCHIEEESCLHLFKDCDLAKTLWFGNRWNVSSSFQLVQLVVDPSSNLVPIKIPIDQFQTMAVIIWEQIWNLRNKIIFKKSEANMQVALLSIERKFHERSTIWIKQDTNKTPMQTMNWKAPTFGSLKINCDVVVVEKEVCVAAVVRDWGGNIIAVGTRMESKGTINQAEAKGIKWAILMAKLLGLRKMEVEGDSKICFEVLIKAKNGELPQATLWKTRPILEDTPATSYRARRS</sequence>
<dbReference type="Gene3D" id="3.30.420.10">
    <property type="entry name" value="Ribonuclease H-like superfamily/Ribonuclease H"/>
    <property type="match status" value="1"/>
</dbReference>
<dbReference type="PANTHER" id="PTHR33116:SF86">
    <property type="entry name" value="REVERSE TRANSCRIPTASE DOMAIN-CONTAINING PROTEIN"/>
    <property type="match status" value="1"/>
</dbReference>
<dbReference type="Pfam" id="PF13966">
    <property type="entry name" value="zf-RVT"/>
    <property type="match status" value="1"/>
</dbReference>
<evidence type="ECO:0008006" key="4">
    <source>
        <dbReference type="Google" id="ProtNLM"/>
    </source>
</evidence>
<feature type="domain" description="RNase H type-1" evidence="1">
    <location>
        <begin position="454"/>
        <end position="535"/>
    </location>
</feature>
<evidence type="ECO:0000259" key="1">
    <source>
        <dbReference type="Pfam" id="PF13456"/>
    </source>
</evidence>
<dbReference type="EMBL" id="OIVN01002179">
    <property type="protein sequence ID" value="SPD01278.1"/>
    <property type="molecule type" value="Genomic_DNA"/>
</dbReference>
<reference evidence="3" key="1">
    <citation type="submission" date="2018-02" db="EMBL/GenBank/DDBJ databases">
        <authorList>
            <person name="Cohen D.B."/>
            <person name="Kent A.D."/>
        </authorList>
    </citation>
    <scope>NUCLEOTIDE SEQUENCE</scope>
</reference>
<proteinExistence type="predicted"/>
<protein>
    <recommendedName>
        <fullName evidence="4">RNase H type-1 domain-containing protein</fullName>
    </recommendedName>
</protein>
<dbReference type="InterPro" id="IPR026960">
    <property type="entry name" value="RVT-Znf"/>
</dbReference>
<dbReference type="PANTHER" id="PTHR33116">
    <property type="entry name" value="REVERSE TRANSCRIPTASE ZINC-BINDING DOMAIN-CONTAINING PROTEIN-RELATED-RELATED"/>
    <property type="match status" value="1"/>
</dbReference>
<organism evidence="3">
    <name type="scientific">Fagus sylvatica</name>
    <name type="common">Beechnut</name>
    <dbReference type="NCBI Taxonomy" id="28930"/>
    <lineage>
        <taxon>Eukaryota</taxon>
        <taxon>Viridiplantae</taxon>
        <taxon>Streptophyta</taxon>
        <taxon>Embryophyta</taxon>
        <taxon>Tracheophyta</taxon>
        <taxon>Spermatophyta</taxon>
        <taxon>Magnoliopsida</taxon>
        <taxon>eudicotyledons</taxon>
        <taxon>Gunneridae</taxon>
        <taxon>Pentapetalae</taxon>
        <taxon>rosids</taxon>
        <taxon>fabids</taxon>
        <taxon>Fagales</taxon>
        <taxon>Fagaceae</taxon>
        <taxon>Fagus</taxon>
    </lineage>
</organism>
<dbReference type="GO" id="GO:0003676">
    <property type="term" value="F:nucleic acid binding"/>
    <property type="evidence" value="ECO:0007669"/>
    <property type="project" value="InterPro"/>
</dbReference>
<evidence type="ECO:0000313" key="3">
    <source>
        <dbReference type="EMBL" id="SPD01278.1"/>
    </source>
</evidence>
<dbReference type="GO" id="GO:0004523">
    <property type="term" value="F:RNA-DNA hybrid ribonuclease activity"/>
    <property type="evidence" value="ECO:0007669"/>
    <property type="project" value="InterPro"/>
</dbReference>
<evidence type="ECO:0000259" key="2">
    <source>
        <dbReference type="Pfam" id="PF13966"/>
    </source>
</evidence>
<feature type="domain" description="Reverse transcriptase zinc-binding" evidence="2">
    <location>
        <begin position="252"/>
        <end position="338"/>
    </location>
</feature>
<dbReference type="InterPro" id="IPR036397">
    <property type="entry name" value="RNaseH_sf"/>
</dbReference>